<accession>A0AAV2H2L0</accession>
<feature type="binding site" evidence="7">
    <location>
        <position position="328"/>
    </location>
    <ligand>
        <name>D-dopa</name>
        <dbReference type="ChEBI" id="CHEBI:149689"/>
    </ligand>
</feature>
<keyword evidence="5 7" id="KW-0274">FAD</keyword>
<evidence type="ECO:0000256" key="7">
    <source>
        <dbReference type="PIRSR" id="PIRSR000189-1"/>
    </source>
</evidence>
<dbReference type="PIRSF" id="PIRSF000189">
    <property type="entry name" value="D-aa_oxidase"/>
    <property type="match status" value="1"/>
</dbReference>
<keyword evidence="6" id="KW-0560">Oxidoreductase</keyword>
<dbReference type="Gene3D" id="3.40.50.720">
    <property type="entry name" value="NAD(P)-binding Rossmann-like Domain"/>
    <property type="match status" value="1"/>
</dbReference>
<dbReference type="SUPFAM" id="SSF54373">
    <property type="entry name" value="FAD-linked reductases, C-terminal domain"/>
    <property type="match status" value="1"/>
</dbReference>
<dbReference type="Proteomes" id="UP001497497">
    <property type="component" value="Unassembled WGS sequence"/>
</dbReference>
<feature type="domain" description="FAD dependent oxidoreductase" evidence="8">
    <location>
        <begin position="23"/>
        <end position="343"/>
    </location>
</feature>
<feature type="binding site" evidence="7">
    <location>
        <position position="186"/>
    </location>
    <ligand>
        <name>FAD</name>
        <dbReference type="ChEBI" id="CHEBI:57692"/>
    </ligand>
</feature>
<evidence type="ECO:0000256" key="5">
    <source>
        <dbReference type="ARBA" id="ARBA00022827"/>
    </source>
</evidence>
<reference evidence="9 10" key="1">
    <citation type="submission" date="2024-04" db="EMBL/GenBank/DDBJ databases">
        <authorList>
            <consortium name="Genoscope - CEA"/>
            <person name="William W."/>
        </authorList>
    </citation>
    <scope>NUCLEOTIDE SEQUENCE [LARGE SCALE GENOMIC DNA]</scope>
</reference>
<evidence type="ECO:0000256" key="6">
    <source>
        <dbReference type="ARBA" id="ARBA00023002"/>
    </source>
</evidence>
<evidence type="ECO:0000313" key="10">
    <source>
        <dbReference type="Proteomes" id="UP001497497"/>
    </source>
</evidence>
<comment type="similarity">
    <text evidence="3">Belongs to the DAMOX/DASOX family.</text>
</comment>
<dbReference type="GO" id="GO:0071949">
    <property type="term" value="F:FAD binding"/>
    <property type="evidence" value="ECO:0007669"/>
    <property type="project" value="InterPro"/>
</dbReference>
<evidence type="ECO:0000256" key="1">
    <source>
        <dbReference type="ARBA" id="ARBA00001974"/>
    </source>
</evidence>
<dbReference type="EMBL" id="CAXITT010000020">
    <property type="protein sequence ID" value="CAL1527638.1"/>
    <property type="molecule type" value="Genomic_DNA"/>
</dbReference>
<dbReference type="GO" id="GO:0003884">
    <property type="term" value="F:D-amino-acid oxidase activity"/>
    <property type="evidence" value="ECO:0007669"/>
    <property type="project" value="InterPro"/>
</dbReference>
<dbReference type="Pfam" id="PF01266">
    <property type="entry name" value="DAO"/>
    <property type="match status" value="1"/>
</dbReference>
<name>A0AAV2H2L0_LYMST</name>
<sequence>MQHIFRSTHRYYSPIVLDTMAKVGVVGAGVLGLSSALNIQKMIPNAKITIVADKFDKDTTSHGAGGYFRPYMNDYVEEDKRMVEQWCRDSWEYYSSLAHSSDAYESGQRMVSGTVVYNTPQDQPYSLLASLSSDFHQVNNDYLKRMNLNYKYGYNFTTVVTQPPKFLTWIMSQFKENGGSVEKRTVQKLTELIGEFDVVINCCGLGARELVNDNDIVPVRGQLVMVHAPWIRHFFLSEDDVYFIPHDDKLIIGGTRERGNHSLTPDPAIRDKILSRALGLFPQLKGAKVVEEWVGLRPSRKKIRFEQEILQDIQGRKLPVLHNYGHGGHGISLGWGSGLHAAKIVKDILKFDKI</sequence>
<dbReference type="InterPro" id="IPR006076">
    <property type="entry name" value="FAD-dep_OxRdtase"/>
</dbReference>
<evidence type="ECO:0000313" key="9">
    <source>
        <dbReference type="EMBL" id="CAL1527638.1"/>
    </source>
</evidence>
<gene>
    <name evidence="9" type="ORF">GSLYS_00001808001</name>
</gene>
<dbReference type="GO" id="GO:0005782">
    <property type="term" value="C:peroxisomal matrix"/>
    <property type="evidence" value="ECO:0007669"/>
    <property type="project" value="UniProtKB-SubCell"/>
</dbReference>
<dbReference type="GO" id="GO:0019478">
    <property type="term" value="P:D-amino acid catabolic process"/>
    <property type="evidence" value="ECO:0007669"/>
    <property type="project" value="TreeGrafter"/>
</dbReference>
<proteinExistence type="inferred from homology"/>
<evidence type="ECO:0000259" key="8">
    <source>
        <dbReference type="Pfam" id="PF01266"/>
    </source>
</evidence>
<evidence type="ECO:0000256" key="3">
    <source>
        <dbReference type="ARBA" id="ARBA00006730"/>
    </source>
</evidence>
<evidence type="ECO:0000256" key="4">
    <source>
        <dbReference type="ARBA" id="ARBA00022630"/>
    </source>
</evidence>
<dbReference type="InterPro" id="IPR023209">
    <property type="entry name" value="DAO"/>
</dbReference>
<dbReference type="SUPFAM" id="SSF51971">
    <property type="entry name" value="Nucleotide-binding domain"/>
    <property type="match status" value="1"/>
</dbReference>
<comment type="cofactor">
    <cofactor evidence="1 7">
        <name>FAD</name>
        <dbReference type="ChEBI" id="CHEBI:57692"/>
    </cofactor>
</comment>
<feature type="binding site" evidence="7">
    <location>
        <position position="297"/>
    </location>
    <ligand>
        <name>D-dopa</name>
        <dbReference type="ChEBI" id="CHEBI:149689"/>
    </ligand>
</feature>
<feature type="binding site" evidence="7">
    <location>
        <begin position="60"/>
        <end position="61"/>
    </location>
    <ligand>
        <name>FAD</name>
        <dbReference type="ChEBI" id="CHEBI:57692"/>
    </ligand>
</feature>
<protein>
    <recommendedName>
        <fullName evidence="8">FAD dependent oxidoreductase domain-containing protein</fullName>
    </recommendedName>
</protein>
<organism evidence="9 10">
    <name type="scientific">Lymnaea stagnalis</name>
    <name type="common">Great pond snail</name>
    <name type="synonym">Helix stagnalis</name>
    <dbReference type="NCBI Taxonomy" id="6523"/>
    <lineage>
        <taxon>Eukaryota</taxon>
        <taxon>Metazoa</taxon>
        <taxon>Spiralia</taxon>
        <taxon>Lophotrochozoa</taxon>
        <taxon>Mollusca</taxon>
        <taxon>Gastropoda</taxon>
        <taxon>Heterobranchia</taxon>
        <taxon>Euthyneura</taxon>
        <taxon>Panpulmonata</taxon>
        <taxon>Hygrophila</taxon>
        <taxon>Lymnaeoidea</taxon>
        <taxon>Lymnaeidae</taxon>
        <taxon>Lymnaea</taxon>
    </lineage>
</organism>
<keyword evidence="4" id="KW-0285">Flavoprotein</keyword>
<dbReference type="PANTHER" id="PTHR11530:SF11">
    <property type="entry name" value="D-ASPARTATE OXIDASE"/>
    <property type="match status" value="1"/>
</dbReference>
<feature type="binding site" evidence="7">
    <location>
        <position position="242"/>
    </location>
    <ligand>
        <name>D-dopa</name>
        <dbReference type="ChEBI" id="CHEBI:149689"/>
    </ligand>
</feature>
<keyword evidence="10" id="KW-1185">Reference proteome</keyword>
<dbReference type="Gene3D" id="3.30.9.10">
    <property type="entry name" value="D-Amino Acid Oxidase, subunit A, domain 2"/>
    <property type="match status" value="1"/>
</dbReference>
<comment type="subcellular location">
    <subcellularLocation>
        <location evidence="2">Peroxisome matrix</location>
    </subcellularLocation>
</comment>
<dbReference type="PANTHER" id="PTHR11530">
    <property type="entry name" value="D-AMINO ACID OXIDASE"/>
    <property type="match status" value="1"/>
</dbReference>
<comment type="caution">
    <text evidence="9">The sequence shown here is derived from an EMBL/GenBank/DDBJ whole genome shotgun (WGS) entry which is preliminary data.</text>
</comment>
<evidence type="ECO:0000256" key="2">
    <source>
        <dbReference type="ARBA" id="ARBA00004253"/>
    </source>
</evidence>
<dbReference type="AlphaFoldDB" id="A0AAV2H2L0"/>